<proteinExistence type="predicted"/>
<dbReference type="InterPro" id="IPR001789">
    <property type="entry name" value="Sig_transdc_resp-reg_receiver"/>
</dbReference>
<dbReference type="Gene3D" id="3.40.50.2300">
    <property type="match status" value="1"/>
</dbReference>
<dbReference type="InterPro" id="IPR003607">
    <property type="entry name" value="HD/PDEase_dom"/>
</dbReference>
<feature type="domain" description="Response regulatory" evidence="2">
    <location>
        <begin position="54"/>
        <end position="172"/>
    </location>
</feature>
<dbReference type="EMBL" id="AP021858">
    <property type="protein sequence ID" value="BBO24775.1"/>
    <property type="molecule type" value="Genomic_DNA"/>
</dbReference>
<protein>
    <submittedName>
        <fullName evidence="4">Chemotaxis protein CheY</fullName>
    </submittedName>
</protein>
<sequence length="416" mass="47789">MRVYRQFCQGQQRLFEVLDNLVYNSRAGKRIWRHDATLGLGRRHMLVFDFFDAKILIADDEVTDYRWIHDALTREGITQVSHVFEPEYVLETARQLNPDLILLDLHMPRRSGLEILQDLKGDLSLCYGVPIIMMTFDSSKEVRRAALMAGATDFVVKGFDSLETVQRIKNHLMLRKLFLEQLRRERYLERAVHRQSLQLDSTYEEMCNRLTLAAEYRDDQTGRHIYRVGLMAEFVAAELGFPRERAELIGMAARLHDIGKIAIPDSVLLKPGRLTAEEMATVQTHAAIGGRLLSGSRSEVLQLAESIAWTHHERWDGRGYPQGLAGKDIPVEGRITAIADVWDALTHERPYKPAWERERALQEVFSLCCKHFDPEVVAAFGRVVEKGDEAWEMQVERTVARVHPQMVLPLDPTFLS</sequence>
<feature type="modified residue" description="4-aspartylphosphate" evidence="1">
    <location>
        <position position="104"/>
    </location>
</feature>
<dbReference type="InterPro" id="IPR052020">
    <property type="entry name" value="Cyclic_di-GMP/3'3'-cGAMP_PDE"/>
</dbReference>
<dbReference type="AlphaFoldDB" id="A0A809RJS3"/>
<dbReference type="InterPro" id="IPR011006">
    <property type="entry name" value="CheY-like_superfamily"/>
</dbReference>
<organism evidence="4 5">
    <name type="scientific">Candidatus Nitrosymbiomonas proteolyticus</name>
    <dbReference type="NCBI Taxonomy" id="2608984"/>
    <lineage>
        <taxon>Bacteria</taxon>
        <taxon>Bacillati</taxon>
        <taxon>Armatimonadota</taxon>
        <taxon>Armatimonadota incertae sedis</taxon>
        <taxon>Candidatus Nitrosymbiomonas</taxon>
    </lineage>
</organism>
<evidence type="ECO:0000259" key="3">
    <source>
        <dbReference type="PROSITE" id="PS51832"/>
    </source>
</evidence>
<dbReference type="Pfam" id="PF13487">
    <property type="entry name" value="HD_5"/>
    <property type="match status" value="1"/>
</dbReference>
<gene>
    <name evidence="4" type="ORF">NPRO_23700</name>
</gene>
<dbReference type="PANTHER" id="PTHR45228:SF1">
    <property type="entry name" value="CYCLIC DI-GMP PHOSPHODIESTERASE TM_0186"/>
    <property type="match status" value="1"/>
</dbReference>
<dbReference type="GO" id="GO:0000160">
    <property type="term" value="P:phosphorelay signal transduction system"/>
    <property type="evidence" value="ECO:0007669"/>
    <property type="project" value="InterPro"/>
</dbReference>
<dbReference type="SMART" id="SM00448">
    <property type="entry name" value="REC"/>
    <property type="match status" value="1"/>
</dbReference>
<dbReference type="CDD" id="cd00077">
    <property type="entry name" value="HDc"/>
    <property type="match status" value="1"/>
</dbReference>
<dbReference type="SMART" id="SM00471">
    <property type="entry name" value="HDc"/>
    <property type="match status" value="1"/>
</dbReference>
<dbReference type="KEGG" id="npy:NPRO_23700"/>
<dbReference type="SUPFAM" id="SSF109604">
    <property type="entry name" value="HD-domain/PDEase-like"/>
    <property type="match status" value="1"/>
</dbReference>
<evidence type="ECO:0000256" key="1">
    <source>
        <dbReference type="PROSITE-ProRule" id="PRU00169"/>
    </source>
</evidence>
<dbReference type="Proteomes" id="UP000662873">
    <property type="component" value="Chromosome"/>
</dbReference>
<dbReference type="PANTHER" id="PTHR45228">
    <property type="entry name" value="CYCLIC DI-GMP PHOSPHODIESTERASE TM_0186-RELATED"/>
    <property type="match status" value="1"/>
</dbReference>
<evidence type="ECO:0000259" key="2">
    <source>
        <dbReference type="PROSITE" id="PS50110"/>
    </source>
</evidence>
<dbReference type="SUPFAM" id="SSF52172">
    <property type="entry name" value="CheY-like"/>
    <property type="match status" value="1"/>
</dbReference>
<reference evidence="4" key="1">
    <citation type="journal article" name="DNA Res.">
        <title>The physiological potential of anammox bacteria as revealed by their core genome structure.</title>
        <authorList>
            <person name="Okubo T."/>
            <person name="Toyoda A."/>
            <person name="Fukuhara K."/>
            <person name="Uchiyama I."/>
            <person name="Harigaya Y."/>
            <person name="Kuroiwa M."/>
            <person name="Suzuki T."/>
            <person name="Murakami Y."/>
            <person name="Suwa Y."/>
            <person name="Takami H."/>
        </authorList>
    </citation>
    <scope>NUCLEOTIDE SEQUENCE</scope>
    <source>
        <strain evidence="4">317325-2</strain>
    </source>
</reference>
<accession>A0A809RJS3</accession>
<feature type="domain" description="HD-GYP" evidence="3">
    <location>
        <begin position="199"/>
        <end position="396"/>
    </location>
</feature>
<evidence type="ECO:0000313" key="5">
    <source>
        <dbReference type="Proteomes" id="UP000662873"/>
    </source>
</evidence>
<dbReference type="PROSITE" id="PS50110">
    <property type="entry name" value="RESPONSE_REGULATORY"/>
    <property type="match status" value="1"/>
</dbReference>
<name>A0A809RJS3_9BACT</name>
<evidence type="ECO:0000313" key="4">
    <source>
        <dbReference type="EMBL" id="BBO24775.1"/>
    </source>
</evidence>
<dbReference type="InterPro" id="IPR037522">
    <property type="entry name" value="HD_GYP_dom"/>
</dbReference>
<keyword evidence="1" id="KW-0597">Phosphoprotein</keyword>
<dbReference type="Gene3D" id="1.10.3210.10">
    <property type="entry name" value="Hypothetical protein af1432"/>
    <property type="match status" value="1"/>
</dbReference>
<dbReference type="Pfam" id="PF00072">
    <property type="entry name" value="Response_reg"/>
    <property type="match status" value="1"/>
</dbReference>
<dbReference type="PROSITE" id="PS51832">
    <property type="entry name" value="HD_GYP"/>
    <property type="match status" value="1"/>
</dbReference>